<comment type="subcellular location">
    <subcellularLocation>
        <location evidence="1">Cell membrane</location>
        <topology evidence="1">Multi-pass membrane protein</topology>
    </subcellularLocation>
</comment>
<evidence type="ECO:0000256" key="4">
    <source>
        <dbReference type="ARBA" id="ARBA00022989"/>
    </source>
</evidence>
<dbReference type="PANTHER" id="PTHR35007:SF2">
    <property type="entry name" value="PILUS ASSEMBLE PROTEIN"/>
    <property type="match status" value="1"/>
</dbReference>
<feature type="transmembrane region" description="Helical" evidence="6">
    <location>
        <begin position="92"/>
        <end position="111"/>
    </location>
</feature>
<gene>
    <name evidence="8" type="ORF">ACFQ2I_17740</name>
</gene>
<keyword evidence="2" id="KW-1003">Cell membrane</keyword>
<evidence type="ECO:0000256" key="6">
    <source>
        <dbReference type="SAM" id="Phobius"/>
    </source>
</evidence>
<dbReference type="PANTHER" id="PTHR35007">
    <property type="entry name" value="INTEGRAL MEMBRANE PROTEIN-RELATED"/>
    <property type="match status" value="1"/>
</dbReference>
<evidence type="ECO:0000256" key="5">
    <source>
        <dbReference type="ARBA" id="ARBA00023136"/>
    </source>
</evidence>
<feature type="domain" description="Type II secretion system protein GspF" evidence="7">
    <location>
        <begin position="157"/>
        <end position="284"/>
    </location>
</feature>
<dbReference type="EMBL" id="JBHTJZ010000033">
    <property type="protein sequence ID" value="MFD0961195.1"/>
    <property type="molecule type" value="Genomic_DNA"/>
</dbReference>
<feature type="transmembrane region" description="Helical" evidence="6">
    <location>
        <begin position="117"/>
        <end position="135"/>
    </location>
</feature>
<dbReference type="InterPro" id="IPR018076">
    <property type="entry name" value="T2SS_GspF_dom"/>
</dbReference>
<comment type="caution">
    <text evidence="8">The sequence shown here is derived from an EMBL/GenBank/DDBJ whole genome shotgun (WGS) entry which is preliminary data.</text>
</comment>
<dbReference type="RefSeq" id="WP_377566525.1">
    <property type="nucleotide sequence ID" value="NZ_JBHTJZ010000033.1"/>
</dbReference>
<evidence type="ECO:0000256" key="3">
    <source>
        <dbReference type="ARBA" id="ARBA00022692"/>
    </source>
</evidence>
<reference evidence="9" key="1">
    <citation type="journal article" date="2019" name="Int. J. Syst. Evol. Microbiol.">
        <title>The Global Catalogue of Microorganisms (GCM) 10K type strain sequencing project: providing services to taxonomists for standard genome sequencing and annotation.</title>
        <authorList>
            <consortium name="The Broad Institute Genomics Platform"/>
            <consortium name="The Broad Institute Genome Sequencing Center for Infectious Disease"/>
            <person name="Wu L."/>
            <person name="Ma J."/>
        </authorList>
    </citation>
    <scope>NUCLEOTIDE SEQUENCE [LARGE SCALE GENOMIC DNA]</scope>
    <source>
        <strain evidence="9">CCUG 59129</strain>
    </source>
</reference>
<evidence type="ECO:0000313" key="9">
    <source>
        <dbReference type="Proteomes" id="UP001596989"/>
    </source>
</evidence>
<keyword evidence="4 6" id="KW-1133">Transmembrane helix</keyword>
<evidence type="ECO:0000256" key="2">
    <source>
        <dbReference type="ARBA" id="ARBA00022475"/>
    </source>
</evidence>
<proteinExistence type="predicted"/>
<organism evidence="8 9">
    <name type="scientific">Paenibacillus chungangensis</name>
    <dbReference type="NCBI Taxonomy" id="696535"/>
    <lineage>
        <taxon>Bacteria</taxon>
        <taxon>Bacillati</taxon>
        <taxon>Bacillota</taxon>
        <taxon>Bacilli</taxon>
        <taxon>Bacillales</taxon>
        <taxon>Paenibacillaceae</taxon>
        <taxon>Paenibacillus</taxon>
    </lineage>
</organism>
<sequence>MAAVAAVLLTACWLYGLGGEALRRFGKGLLSGRGGMRGKAHAKEMLLEEPFLKLLEQFGLYDKLAMQFNAFHMKLAVLKGRSWTIERSRREAATAVGGSYAALTGGAWLAWIGKENLLLLVGLLLGIVLLCRPYVEARRELERRKRMMVAALPGAISRLMLLVGAGDTVANSFQRCLEGREGSDHPLYKEWEAAAEALRNGQSFSSVMERFNRSCAIQEVAVFTTAILLNYRRGGDQFVLALRELTYSLWEKRKEIARTSGEEASSKLVFPLVAILLVMMVLVAAPAVMVL</sequence>
<keyword evidence="3 6" id="KW-0812">Transmembrane</keyword>
<protein>
    <submittedName>
        <fullName evidence="8">Type II secretion system F family protein</fullName>
    </submittedName>
</protein>
<keyword evidence="5 6" id="KW-0472">Membrane</keyword>
<name>A0ABW3HUN8_9BACL</name>
<accession>A0ABW3HUN8</accession>
<dbReference type="Pfam" id="PF00482">
    <property type="entry name" value="T2SSF"/>
    <property type="match status" value="1"/>
</dbReference>
<evidence type="ECO:0000256" key="1">
    <source>
        <dbReference type="ARBA" id="ARBA00004651"/>
    </source>
</evidence>
<dbReference type="Proteomes" id="UP001596989">
    <property type="component" value="Unassembled WGS sequence"/>
</dbReference>
<evidence type="ECO:0000259" key="7">
    <source>
        <dbReference type="Pfam" id="PF00482"/>
    </source>
</evidence>
<feature type="transmembrane region" description="Helical" evidence="6">
    <location>
        <begin position="268"/>
        <end position="290"/>
    </location>
</feature>
<keyword evidence="9" id="KW-1185">Reference proteome</keyword>
<evidence type="ECO:0000313" key="8">
    <source>
        <dbReference type="EMBL" id="MFD0961195.1"/>
    </source>
</evidence>